<organism evidence="1">
    <name type="scientific">Arundo donax</name>
    <name type="common">Giant reed</name>
    <name type="synonym">Donax arundinaceus</name>
    <dbReference type="NCBI Taxonomy" id="35708"/>
    <lineage>
        <taxon>Eukaryota</taxon>
        <taxon>Viridiplantae</taxon>
        <taxon>Streptophyta</taxon>
        <taxon>Embryophyta</taxon>
        <taxon>Tracheophyta</taxon>
        <taxon>Spermatophyta</taxon>
        <taxon>Magnoliopsida</taxon>
        <taxon>Liliopsida</taxon>
        <taxon>Poales</taxon>
        <taxon>Poaceae</taxon>
        <taxon>PACMAD clade</taxon>
        <taxon>Arundinoideae</taxon>
        <taxon>Arundineae</taxon>
        <taxon>Arundo</taxon>
    </lineage>
</organism>
<evidence type="ECO:0000313" key="1">
    <source>
        <dbReference type="EMBL" id="JAD32245.1"/>
    </source>
</evidence>
<sequence>MTHGLELKSGRELYDGLSMLLLKALFIQLEYCVSLPNLNNPS</sequence>
<reference evidence="1" key="2">
    <citation type="journal article" date="2015" name="Data Brief">
        <title>Shoot transcriptome of the giant reed, Arundo donax.</title>
        <authorList>
            <person name="Barrero R.A."/>
            <person name="Guerrero F.D."/>
            <person name="Moolhuijzen P."/>
            <person name="Goolsby J.A."/>
            <person name="Tidwell J."/>
            <person name="Bellgard S.E."/>
            <person name="Bellgard M.I."/>
        </authorList>
    </citation>
    <scope>NUCLEOTIDE SEQUENCE</scope>
    <source>
        <tissue evidence="1">Shoot tissue taken approximately 20 cm above the soil surface</tissue>
    </source>
</reference>
<dbReference type="AlphaFoldDB" id="A0A0A8Z664"/>
<accession>A0A0A8Z664</accession>
<name>A0A0A8Z664_ARUDO</name>
<protein>
    <submittedName>
        <fullName evidence="1">Uncharacterized protein</fullName>
    </submittedName>
</protein>
<proteinExistence type="predicted"/>
<dbReference type="EMBL" id="GBRH01265650">
    <property type="protein sequence ID" value="JAD32245.1"/>
    <property type="molecule type" value="Transcribed_RNA"/>
</dbReference>
<reference evidence="1" key="1">
    <citation type="submission" date="2014-09" db="EMBL/GenBank/DDBJ databases">
        <authorList>
            <person name="Magalhaes I.L.F."/>
            <person name="Oliveira U."/>
            <person name="Santos F.R."/>
            <person name="Vidigal T.H.D.A."/>
            <person name="Brescovit A.D."/>
            <person name="Santos A.J."/>
        </authorList>
    </citation>
    <scope>NUCLEOTIDE SEQUENCE</scope>
    <source>
        <tissue evidence="1">Shoot tissue taken approximately 20 cm above the soil surface</tissue>
    </source>
</reference>